<evidence type="ECO:0000313" key="2">
    <source>
        <dbReference type="EMBL" id="MBT1542021.1"/>
    </source>
</evidence>
<dbReference type="Gene3D" id="3.40.50.300">
    <property type="entry name" value="P-loop containing nucleotide triphosphate hydrolases"/>
    <property type="match status" value="1"/>
</dbReference>
<dbReference type="Pfam" id="PF03354">
    <property type="entry name" value="TerL_ATPase"/>
    <property type="match status" value="1"/>
</dbReference>
<name>A0A9Q2W356_9MICO</name>
<reference evidence="2" key="1">
    <citation type="submission" date="2021-05" db="EMBL/GenBank/DDBJ databases">
        <title>Whole genome sequence of Curtobacterium flaccumfaciens pv. flaccumfaciens strain CFBP 3417.</title>
        <authorList>
            <person name="Osdaghi E."/>
            <person name="Taghouti G."/>
            <person name="Portier P."/>
            <person name="Fazliarab A."/>
            <person name="Taghavi S.M."/>
            <person name="Briand M."/>
            <person name="Le-Saux M."/>
            <person name="Jacques M.-A."/>
        </authorList>
    </citation>
    <scope>NUCLEOTIDE SEQUENCE</scope>
    <source>
        <strain evidence="2">CFBP 3417</strain>
    </source>
</reference>
<dbReference type="Proteomes" id="UP000709437">
    <property type="component" value="Unassembled WGS sequence"/>
</dbReference>
<evidence type="ECO:0000313" key="3">
    <source>
        <dbReference type="Proteomes" id="UP000709437"/>
    </source>
</evidence>
<proteinExistence type="predicted"/>
<protein>
    <recommendedName>
        <fullName evidence="1">Terminase large subunit-like ATPase domain-containing protein</fullName>
    </recommendedName>
</protein>
<feature type="domain" description="Terminase large subunit-like ATPase" evidence="1">
    <location>
        <begin position="73"/>
        <end position="216"/>
    </location>
</feature>
<dbReference type="PANTHER" id="PTHR41287">
    <property type="match status" value="1"/>
</dbReference>
<gene>
    <name evidence="2" type="ORF">KK103_09625</name>
</gene>
<dbReference type="PANTHER" id="PTHR41287:SF1">
    <property type="entry name" value="PROTEIN YMFN"/>
    <property type="match status" value="1"/>
</dbReference>
<dbReference type="InterPro" id="IPR005021">
    <property type="entry name" value="Terminase_largesu-like"/>
</dbReference>
<dbReference type="EMBL" id="JAHEWX010000010">
    <property type="protein sequence ID" value="MBT1542021.1"/>
    <property type="molecule type" value="Genomic_DNA"/>
</dbReference>
<dbReference type="InterPro" id="IPR046461">
    <property type="entry name" value="TerL_ATPase"/>
</dbReference>
<evidence type="ECO:0000259" key="1">
    <source>
        <dbReference type="Pfam" id="PF03354"/>
    </source>
</evidence>
<dbReference type="InterPro" id="IPR027417">
    <property type="entry name" value="P-loop_NTPase"/>
</dbReference>
<organism evidence="2 3">
    <name type="scientific">Curtobacterium flaccumfaciens pv. flaccumfaciens</name>
    <dbReference type="NCBI Taxonomy" id="138532"/>
    <lineage>
        <taxon>Bacteria</taxon>
        <taxon>Bacillati</taxon>
        <taxon>Actinomycetota</taxon>
        <taxon>Actinomycetes</taxon>
        <taxon>Micrococcales</taxon>
        <taxon>Microbacteriaceae</taxon>
        <taxon>Curtobacterium</taxon>
    </lineage>
</organism>
<comment type="caution">
    <text evidence="2">The sequence shown here is derived from an EMBL/GenBank/DDBJ whole genome shotgun (WGS) entry which is preliminary data.</text>
</comment>
<sequence>MLDAPEATFDLTGIEPWPPTRFTPPLTPDFHSWYERYRDVFRKAWWVSNGYCLERWQDQLLHAITEVDSFGILRYREVLISVGRQNGKTEIVAALGLLFMVAKRAPTVISVASSREQAQLVYKRALGVATRSAALAPHFERMTNTRGLTTVTGGEWELKASKSAALQGIPIDLGGVDEVHLVKPVLWDDMVNGLGDRDDCMVVGITTAGDDESALLLRLYDADDSPGTRFGKFIWEAPEARVPADDATLARWLAMANPGIASGRRKIANAISAVRGQPPGAAIRYRLNRFVSGSDNAYLAVNDWRKWGVNPDDLAFERPIVTVDRTPDWSFASFVATSKRDDGVIEVDVVASIPNPSIEALSDECERLFTAMSPETFVVDGFSLGALGKQLKDQGYPVRTMSLGDEIAAAGMAYSKVVRGLVRHSGAPGLAEQFQNVVRKNHGDQYKLVKGTGPQSIEAALATVRGIYVAEITDETTSLIF</sequence>
<dbReference type="RefSeq" id="WP_214563102.1">
    <property type="nucleotide sequence ID" value="NZ_JAHEWX010000010.1"/>
</dbReference>
<dbReference type="AlphaFoldDB" id="A0A9Q2W356"/>
<accession>A0A9Q2W356</accession>